<evidence type="ECO:0000313" key="4">
    <source>
        <dbReference type="Proteomes" id="UP000516862"/>
    </source>
</evidence>
<dbReference type="InterPro" id="IPR010359">
    <property type="entry name" value="IrrE_HExxH"/>
</dbReference>
<dbReference type="PANTHER" id="PTHR43236">
    <property type="entry name" value="ANTITOXIN HIGA1"/>
    <property type="match status" value="1"/>
</dbReference>
<gene>
    <name evidence="3" type="ORF">IC796_01330</name>
</gene>
<dbReference type="CDD" id="cd00093">
    <property type="entry name" value="HTH_XRE"/>
    <property type="match status" value="1"/>
</dbReference>
<dbReference type="PROSITE" id="PS50943">
    <property type="entry name" value="HTH_CROC1"/>
    <property type="match status" value="1"/>
</dbReference>
<dbReference type="RefSeq" id="WP_151789832.1">
    <property type="nucleotide sequence ID" value="NZ_BKNY01000003.1"/>
</dbReference>
<dbReference type="InterPro" id="IPR001387">
    <property type="entry name" value="Cro/C1-type_HTH"/>
</dbReference>
<evidence type="ECO:0000256" key="1">
    <source>
        <dbReference type="ARBA" id="ARBA00007227"/>
    </source>
</evidence>
<reference evidence="4" key="1">
    <citation type="submission" date="2020-09" db="EMBL/GenBank/DDBJ databases">
        <title>Clinical and molecular characterization of Acinetobacter seifertii in Taiwan.</title>
        <authorList>
            <person name="Li L.-H."/>
            <person name="Yang Y.-S."/>
            <person name="Sun J.-R."/>
            <person name="Huang T.-W."/>
            <person name="Huang W.-C."/>
            <person name="Wang Y.-C."/>
            <person name="Kuo T.-H."/>
            <person name="Kuo S.-C."/>
            <person name="Chen T.-L."/>
        </authorList>
    </citation>
    <scope>NUCLEOTIDE SEQUENCE [LARGE SCALE GENOMIC DNA]</scope>
    <source>
        <strain evidence="4">AS73</strain>
    </source>
</reference>
<dbReference type="EMBL" id="CP061561">
    <property type="protein sequence ID" value="QNX05653.1"/>
    <property type="molecule type" value="Genomic_DNA"/>
</dbReference>
<dbReference type="Gene3D" id="1.10.260.40">
    <property type="entry name" value="lambda repressor-like DNA-binding domains"/>
    <property type="match status" value="1"/>
</dbReference>
<dbReference type="SUPFAM" id="SSF47413">
    <property type="entry name" value="lambda repressor-like DNA-binding domains"/>
    <property type="match status" value="1"/>
</dbReference>
<dbReference type="InterPro" id="IPR010982">
    <property type="entry name" value="Lambda_DNA-bd_dom_sf"/>
</dbReference>
<proteinExistence type="inferred from homology"/>
<dbReference type="Pfam" id="PF06114">
    <property type="entry name" value="Peptidase_M78"/>
    <property type="match status" value="1"/>
</dbReference>
<dbReference type="SMART" id="SM00530">
    <property type="entry name" value="HTH_XRE"/>
    <property type="match status" value="1"/>
</dbReference>
<dbReference type="Proteomes" id="UP000516862">
    <property type="component" value="Chromosome"/>
</dbReference>
<evidence type="ECO:0000313" key="3">
    <source>
        <dbReference type="EMBL" id="QNX05653.1"/>
    </source>
</evidence>
<accession>A0A7H2PS20</accession>
<sequence length="399" mass="46043">MRGVMQFDGGRLIQALDARGMTKTSLCNLIDYSSGTVSKWANGQQYPESIAVQKISKALQVPENWFLKPSLDFGSAVSFFRSNASTTQIYRKKAISHLQMTYECNLELENWIDYPAVFFPRILSREEGLSLDLAEIENIANFYRDQWNLGRGPIKNLIRVLENAGTIIVKEQLGSTSMDGVSKWFFDRPYILIASDKASACRNRFDVAHELAHLILHKNLTPEDYELGYKRIEDEAHYFAACFLCPSESVSFDLYRSTLDSLVLVKQKWKVSIGALIMRGKALDIISDEYAERLWRNYSYRKWRQREPLDDSIEQEKPSLLSKSIKLLIDERVFTKQILKNNLSLYDHDIEILCGLPKGYMSETFGTLVQLKDHIRTVTKKIEYLDSDNKIIKMNRTKL</sequence>
<dbReference type="Gene3D" id="1.10.10.2910">
    <property type="match status" value="1"/>
</dbReference>
<organism evidence="3 4">
    <name type="scientific">Acinetobacter seifertii</name>
    <dbReference type="NCBI Taxonomy" id="1530123"/>
    <lineage>
        <taxon>Bacteria</taxon>
        <taxon>Pseudomonadati</taxon>
        <taxon>Pseudomonadota</taxon>
        <taxon>Gammaproteobacteria</taxon>
        <taxon>Moraxellales</taxon>
        <taxon>Moraxellaceae</taxon>
        <taxon>Acinetobacter</taxon>
        <taxon>Acinetobacter calcoaceticus/baumannii complex</taxon>
    </lineage>
</organism>
<dbReference type="InterPro" id="IPR052345">
    <property type="entry name" value="Rad_response_metalloprotease"/>
</dbReference>
<evidence type="ECO:0000259" key="2">
    <source>
        <dbReference type="PROSITE" id="PS50943"/>
    </source>
</evidence>
<comment type="similarity">
    <text evidence="1">Belongs to the short-chain fatty acyl-CoA assimilation regulator (ScfR) family.</text>
</comment>
<reference evidence="3 4" key="2">
    <citation type="submission" date="2020-09" db="EMBL/GenBank/DDBJ databases">
        <authorList>
            <person name="Chen F.-J."/>
            <person name="Lee Y.-T."/>
        </authorList>
    </citation>
    <scope>NUCLEOTIDE SEQUENCE [LARGE SCALE GENOMIC DNA]</scope>
    <source>
        <strain evidence="3 4">AS73</strain>
    </source>
</reference>
<name>A0A7H2PS20_9GAMM</name>
<dbReference type="PANTHER" id="PTHR43236:SF1">
    <property type="entry name" value="BLL7220 PROTEIN"/>
    <property type="match status" value="1"/>
</dbReference>
<feature type="domain" description="HTH cro/C1-type" evidence="2">
    <location>
        <begin position="12"/>
        <end position="66"/>
    </location>
</feature>
<dbReference type="AlphaFoldDB" id="A0A7H2PS20"/>
<protein>
    <submittedName>
        <fullName evidence="3">ImmA/IrrE family metallo-endopeptidase</fullName>
    </submittedName>
</protein>
<dbReference type="GO" id="GO:0003677">
    <property type="term" value="F:DNA binding"/>
    <property type="evidence" value="ECO:0007669"/>
    <property type="project" value="InterPro"/>
</dbReference>
<dbReference type="Pfam" id="PF01381">
    <property type="entry name" value="HTH_3"/>
    <property type="match status" value="1"/>
</dbReference>